<feature type="transmembrane region" description="Helical" evidence="5">
    <location>
        <begin position="101"/>
        <end position="119"/>
    </location>
</feature>
<sequence length="251" mass="27766">MIQVVEQKMLFYIIFFAVALIYSMVGLGGGTAYTAILTVYKTPYEVVPSTSLFLNTIVSLISFLNYRFHFPSERKFLISFIFLLGGGGAILGANLKLQEKTFFIILGFALVSSAILSLLQDFGMRERIKFKIHQNLLPFISFLVGFIAGITGIGGGIYLSPLLIFSGFPTKEIASITSLYIFLNSALGFSAKFLKDKFDFNFALPILFFVILGALIGSVLGSLKLKPKFIKFLLNLIILNIGGYSLWRGIT</sequence>
<feature type="transmembrane region" description="Helical" evidence="5">
    <location>
        <begin position="202"/>
        <end position="223"/>
    </location>
</feature>
<feature type="transmembrane region" description="Helical" evidence="5">
    <location>
        <begin position="173"/>
        <end position="190"/>
    </location>
</feature>
<evidence type="ECO:0000256" key="2">
    <source>
        <dbReference type="ARBA" id="ARBA00022692"/>
    </source>
</evidence>
<evidence type="ECO:0000256" key="1">
    <source>
        <dbReference type="ARBA" id="ARBA00004141"/>
    </source>
</evidence>
<proteinExistence type="inferred from homology"/>
<feature type="transmembrane region" description="Helical" evidence="5">
    <location>
        <begin position="139"/>
        <end position="161"/>
    </location>
</feature>
<evidence type="ECO:0000313" key="7">
    <source>
        <dbReference type="Proteomes" id="UP000320623"/>
    </source>
</evidence>
<dbReference type="AlphaFoldDB" id="A0A0S4N1K6"/>
<keyword evidence="5" id="KW-1003">Cell membrane</keyword>
<evidence type="ECO:0000313" key="6">
    <source>
        <dbReference type="EMBL" id="CUU04696.1"/>
    </source>
</evidence>
<evidence type="ECO:0000256" key="3">
    <source>
        <dbReference type="ARBA" id="ARBA00022989"/>
    </source>
</evidence>
<feature type="transmembrane region" description="Helical" evidence="5">
    <location>
        <begin position="229"/>
        <end position="247"/>
    </location>
</feature>
<comment type="subcellular location">
    <subcellularLocation>
        <location evidence="5">Cell membrane</location>
        <topology evidence="5">Multi-pass membrane protein</topology>
    </subcellularLocation>
    <subcellularLocation>
        <location evidence="1">Membrane</location>
        <topology evidence="1">Multi-pass membrane protein</topology>
    </subcellularLocation>
</comment>
<feature type="transmembrane region" description="Helical" evidence="5">
    <location>
        <begin position="76"/>
        <end position="95"/>
    </location>
</feature>
<keyword evidence="2 5" id="KW-0812">Transmembrane</keyword>
<dbReference type="PANTHER" id="PTHR43701:SF5">
    <property type="entry name" value="MEMBRANE TRANSPORTER PROTEIN-RELATED"/>
    <property type="match status" value="1"/>
</dbReference>
<dbReference type="EMBL" id="FAOO01000006">
    <property type="protein sequence ID" value="CUU04696.1"/>
    <property type="molecule type" value="Genomic_DNA"/>
</dbReference>
<reference evidence="7" key="1">
    <citation type="submission" date="2015-11" db="EMBL/GenBank/DDBJ databases">
        <authorList>
            <person name="Varghese N."/>
        </authorList>
    </citation>
    <scope>NUCLEOTIDE SEQUENCE [LARGE SCALE GENOMIC DNA]</scope>
</reference>
<dbReference type="Proteomes" id="UP000320623">
    <property type="component" value="Unassembled WGS sequence"/>
</dbReference>
<comment type="similarity">
    <text evidence="5">Belongs to the 4-toluene sulfonate uptake permease (TSUP) (TC 2.A.102) family.</text>
</comment>
<protein>
    <recommendedName>
        <fullName evidence="5">Probable membrane transporter protein</fullName>
    </recommendedName>
</protein>
<dbReference type="STRING" id="1643428.GCA_001442855_01024"/>
<organism evidence="6 7">
    <name type="scientific">Candidatus Thermokryptus mobilis</name>
    <dbReference type="NCBI Taxonomy" id="1643428"/>
    <lineage>
        <taxon>Bacteria</taxon>
        <taxon>Pseudomonadati</taxon>
        <taxon>Candidatus Kryptoniota</taxon>
        <taxon>Candidatus Thermokryptus</taxon>
    </lineage>
</organism>
<dbReference type="Pfam" id="PF01925">
    <property type="entry name" value="TauE"/>
    <property type="match status" value="1"/>
</dbReference>
<gene>
    <name evidence="6" type="ORF">JGI1_01049</name>
</gene>
<keyword evidence="3 5" id="KW-1133">Transmembrane helix</keyword>
<keyword evidence="4 5" id="KW-0472">Membrane</keyword>
<evidence type="ECO:0000256" key="4">
    <source>
        <dbReference type="ARBA" id="ARBA00023136"/>
    </source>
</evidence>
<keyword evidence="7" id="KW-1185">Reference proteome</keyword>
<dbReference type="InterPro" id="IPR002781">
    <property type="entry name" value="TM_pro_TauE-like"/>
</dbReference>
<evidence type="ECO:0000256" key="5">
    <source>
        <dbReference type="RuleBase" id="RU363041"/>
    </source>
</evidence>
<dbReference type="PANTHER" id="PTHR43701">
    <property type="entry name" value="MEMBRANE TRANSPORTER PROTEIN MJ0441-RELATED"/>
    <property type="match status" value="1"/>
</dbReference>
<name>A0A0S4N1K6_9BACT</name>
<dbReference type="GO" id="GO:0005886">
    <property type="term" value="C:plasma membrane"/>
    <property type="evidence" value="ECO:0007669"/>
    <property type="project" value="UniProtKB-SubCell"/>
</dbReference>
<dbReference type="InterPro" id="IPR051598">
    <property type="entry name" value="TSUP/Inactive_protease-like"/>
</dbReference>
<feature type="transmembrane region" description="Helical" evidence="5">
    <location>
        <begin position="12"/>
        <end position="40"/>
    </location>
</feature>
<accession>A0A0S4N1K6</accession>
<feature type="transmembrane region" description="Helical" evidence="5">
    <location>
        <begin position="46"/>
        <end position="64"/>
    </location>
</feature>